<dbReference type="RefSeq" id="WP_021290006.1">
    <property type="nucleotide sequence ID" value="NZ_BNER01000001.1"/>
</dbReference>
<protein>
    <recommendedName>
        <fullName evidence="3">PhnB-like domain-containing protein</fullName>
    </recommendedName>
</protein>
<evidence type="ECO:0000313" key="2">
    <source>
        <dbReference type="Proteomes" id="UP000028875"/>
    </source>
</evidence>
<proteinExistence type="predicted"/>
<name>A0A024Q7C9_9BACI</name>
<evidence type="ECO:0008006" key="3">
    <source>
        <dbReference type="Google" id="ProtNLM"/>
    </source>
</evidence>
<reference evidence="1 2" key="1">
    <citation type="submission" date="2014-03" db="EMBL/GenBank/DDBJ databases">
        <authorList>
            <person name="Urmite Genomes U."/>
        </authorList>
    </citation>
    <scope>NUCLEOTIDE SEQUENCE [LARGE SCALE GENOMIC DNA]</scope>
    <source>
        <strain evidence="1 2">Vm-5</strain>
    </source>
</reference>
<dbReference type="OrthoDB" id="9795306at2"/>
<reference evidence="2" key="2">
    <citation type="submission" date="2014-05" db="EMBL/GenBank/DDBJ databases">
        <title>Draft genome sequence of Virgibacillus massiliensis Vm-5.</title>
        <authorList>
            <person name="Khelaifia S."/>
            <person name="Croce O."/>
            <person name="Lagier J.C."/>
            <person name="Raoult D."/>
        </authorList>
    </citation>
    <scope>NUCLEOTIDE SEQUENCE [LARGE SCALE GENOMIC DNA]</scope>
    <source>
        <strain evidence="2">Vm-5</strain>
    </source>
</reference>
<dbReference type="InterPro" id="IPR029068">
    <property type="entry name" value="Glyas_Bleomycin-R_OHBP_Dase"/>
</dbReference>
<dbReference type="Gene3D" id="3.10.180.10">
    <property type="entry name" value="2,3-Dihydroxybiphenyl 1,2-Dioxygenase, domain 1"/>
    <property type="match status" value="1"/>
</dbReference>
<keyword evidence="2" id="KW-1185">Reference proteome</keyword>
<dbReference type="AlphaFoldDB" id="A0A024Q7C9"/>
<gene>
    <name evidence="1" type="ORF">BN990_00387</name>
</gene>
<sequence length="73" mass="8028">MISDTLPGTPFEMGTNVTITIIFDGKEEAEDIYNKLLTNDGAEAMPMQEAFWSPAYDQVIAQFGVTWHVSGGE</sequence>
<comment type="caution">
    <text evidence="1">The sequence shown here is derived from an EMBL/GenBank/DDBJ whole genome shotgun (WGS) entry which is preliminary data.</text>
</comment>
<evidence type="ECO:0000313" key="1">
    <source>
        <dbReference type="EMBL" id="CDQ38120.1"/>
    </source>
</evidence>
<accession>A0A024Q7C9</accession>
<dbReference type="EMBL" id="CCDP010000001">
    <property type="protein sequence ID" value="CDQ38120.1"/>
    <property type="molecule type" value="Genomic_DNA"/>
</dbReference>
<dbReference type="Proteomes" id="UP000028875">
    <property type="component" value="Unassembled WGS sequence"/>
</dbReference>
<dbReference type="eggNOG" id="COG2764">
    <property type="taxonomic scope" value="Bacteria"/>
</dbReference>
<organism evidence="1 2">
    <name type="scientific">Virgibacillus massiliensis</name>
    <dbReference type="NCBI Taxonomy" id="1462526"/>
    <lineage>
        <taxon>Bacteria</taxon>
        <taxon>Bacillati</taxon>
        <taxon>Bacillota</taxon>
        <taxon>Bacilli</taxon>
        <taxon>Bacillales</taxon>
        <taxon>Bacillaceae</taxon>
        <taxon>Virgibacillus</taxon>
    </lineage>
</organism>
<dbReference type="SUPFAM" id="SSF54593">
    <property type="entry name" value="Glyoxalase/Bleomycin resistance protein/Dihydroxybiphenyl dioxygenase"/>
    <property type="match status" value="1"/>
</dbReference>
<dbReference type="STRING" id="1462526.BN990_00387"/>